<accession>A0A438FEF0</accession>
<reference evidence="2 3" key="1">
    <citation type="journal article" date="2018" name="PLoS Genet.">
        <title>Population sequencing reveals clonal diversity and ancestral inbreeding in the grapevine cultivar Chardonnay.</title>
        <authorList>
            <person name="Roach M.J."/>
            <person name="Johnson D.L."/>
            <person name="Bohlmann J."/>
            <person name="van Vuuren H.J."/>
            <person name="Jones S.J."/>
            <person name="Pretorius I.S."/>
            <person name="Schmidt S.A."/>
            <person name="Borneman A.R."/>
        </authorList>
    </citation>
    <scope>NUCLEOTIDE SEQUENCE [LARGE SCALE GENOMIC DNA]</scope>
    <source>
        <strain evidence="3">cv. Chardonnay</strain>
        <tissue evidence="2">Leaf</tissue>
    </source>
</reference>
<proteinExistence type="predicted"/>
<organism evidence="2 3">
    <name type="scientific">Vitis vinifera</name>
    <name type="common">Grape</name>
    <dbReference type="NCBI Taxonomy" id="29760"/>
    <lineage>
        <taxon>Eukaryota</taxon>
        <taxon>Viridiplantae</taxon>
        <taxon>Streptophyta</taxon>
        <taxon>Embryophyta</taxon>
        <taxon>Tracheophyta</taxon>
        <taxon>Spermatophyta</taxon>
        <taxon>Magnoliopsida</taxon>
        <taxon>eudicotyledons</taxon>
        <taxon>Gunneridae</taxon>
        <taxon>Pentapetalae</taxon>
        <taxon>rosids</taxon>
        <taxon>Vitales</taxon>
        <taxon>Vitaceae</taxon>
        <taxon>Viteae</taxon>
        <taxon>Vitis</taxon>
    </lineage>
</organism>
<evidence type="ECO:0000313" key="3">
    <source>
        <dbReference type="Proteomes" id="UP000288805"/>
    </source>
</evidence>
<sequence>MASSKSKSKSKPKPQPQSQLPPQTHPQLPYYTPVPSQPASERKLRRFAPLHPPPSPPLQQVPPTHRRLRPPPCGLHLRPVAIRP</sequence>
<feature type="compositionally biased region" description="Low complexity" evidence="1">
    <location>
        <begin position="16"/>
        <end position="33"/>
    </location>
</feature>
<feature type="compositionally biased region" description="Pro residues" evidence="1">
    <location>
        <begin position="50"/>
        <end position="60"/>
    </location>
</feature>
<protein>
    <submittedName>
        <fullName evidence="2">Uncharacterized protein</fullName>
    </submittedName>
</protein>
<evidence type="ECO:0000313" key="2">
    <source>
        <dbReference type="EMBL" id="RVW58333.1"/>
    </source>
</evidence>
<dbReference type="EMBL" id="QGNW01000960">
    <property type="protein sequence ID" value="RVW58333.1"/>
    <property type="molecule type" value="Genomic_DNA"/>
</dbReference>
<evidence type="ECO:0000256" key="1">
    <source>
        <dbReference type="SAM" id="MobiDB-lite"/>
    </source>
</evidence>
<comment type="caution">
    <text evidence="2">The sequence shown here is derived from an EMBL/GenBank/DDBJ whole genome shotgun (WGS) entry which is preliminary data.</text>
</comment>
<name>A0A438FEF0_VITVI</name>
<gene>
    <name evidence="2" type="ORF">CK203_105065</name>
</gene>
<dbReference type="AlphaFoldDB" id="A0A438FEF0"/>
<feature type="compositionally biased region" description="Basic residues" evidence="1">
    <location>
        <begin position="1"/>
        <end position="12"/>
    </location>
</feature>
<dbReference type="Proteomes" id="UP000288805">
    <property type="component" value="Unassembled WGS sequence"/>
</dbReference>
<feature type="region of interest" description="Disordered" evidence="1">
    <location>
        <begin position="1"/>
        <end position="84"/>
    </location>
</feature>